<organism evidence="3 4">
    <name type="scientific">Neonectria ditissima</name>
    <dbReference type="NCBI Taxonomy" id="78410"/>
    <lineage>
        <taxon>Eukaryota</taxon>
        <taxon>Fungi</taxon>
        <taxon>Dikarya</taxon>
        <taxon>Ascomycota</taxon>
        <taxon>Pezizomycotina</taxon>
        <taxon>Sordariomycetes</taxon>
        <taxon>Hypocreomycetidae</taxon>
        <taxon>Hypocreales</taxon>
        <taxon>Nectriaceae</taxon>
        <taxon>Neonectria</taxon>
    </lineage>
</organism>
<evidence type="ECO:0000313" key="3">
    <source>
        <dbReference type="EMBL" id="KPM39315.1"/>
    </source>
</evidence>
<evidence type="ECO:0000256" key="1">
    <source>
        <dbReference type="SAM" id="MobiDB-lite"/>
    </source>
</evidence>
<feature type="chain" id="PRO_5006135790" evidence="2">
    <location>
        <begin position="20"/>
        <end position="612"/>
    </location>
</feature>
<sequence length="612" mass="65631">MLLKNLLSVLALPVAVVQAAGFNCASFWPSISPGERNTVNGNCQTYPGYPKTIGQTKVTVVYTDEWQGNLGIIDALLGEAITQSIAVYSTLTPPPDMVIILGAAENSDAAVDTFMPTSDGPCQIRSFNGWATGQAVALSPRAMQAVAHEIYHCVQAKMVGLGSADSPTLWTLESSARYFSNVVFPYANREVQDEEDYDPSKPIWQQANPYISSLWFQSLERSRGIVYLHQFVMSTIFASGDGERARLSSIPGFIDDFYLFALLFSFSRIFDTSGQQLHIQKAIEYQNTIWSVNEDASEGTTVLETTPFTISGFTLKLEAGQNVKLYASTTAKQRVAWRRKGELYWSDLPSVGSSGGSEGVVIIPCTSDPQEIRILVVSGENKASDKVQVQYTQTYKDDSCCKQDPKKRDTKECPTSLASSSIATSSAPEPTGTGSGSCAGSSIAMDPCLLGHSWSLDLPSTRELMRKQLAKIPDVTINAVDVSGSGGLDFDEKNVTFTYTALTTRVDVSVEGINLPVDVVIDGEASGRFFIKSGGSGSGVACLAYTRGSGTARGTVPFLGEQVYDLAPGGGYLQDMDIAYTCSNGRVTIASAGSQSPLDGGATWGPLAYNAE</sequence>
<feature type="compositionally biased region" description="Basic and acidic residues" evidence="1">
    <location>
        <begin position="398"/>
        <end position="412"/>
    </location>
</feature>
<protein>
    <submittedName>
        <fullName evidence="3">Uncharacterized protein</fullName>
    </submittedName>
</protein>
<feature type="compositionally biased region" description="Low complexity" evidence="1">
    <location>
        <begin position="414"/>
        <end position="437"/>
    </location>
</feature>
<feature type="signal peptide" evidence="2">
    <location>
        <begin position="1"/>
        <end position="19"/>
    </location>
</feature>
<name>A0A0P7BG45_9HYPO</name>
<dbReference type="Proteomes" id="UP000050424">
    <property type="component" value="Unassembled WGS sequence"/>
</dbReference>
<dbReference type="AlphaFoldDB" id="A0A0P7BG45"/>
<comment type="caution">
    <text evidence="3">The sequence shown here is derived from an EMBL/GenBank/DDBJ whole genome shotgun (WGS) entry which is preliminary data.</text>
</comment>
<keyword evidence="2" id="KW-0732">Signal</keyword>
<gene>
    <name evidence="3" type="ORF">AK830_g7260</name>
</gene>
<keyword evidence="4" id="KW-1185">Reference proteome</keyword>
<proteinExistence type="predicted"/>
<accession>A0A0P7BG45</accession>
<reference evidence="3 4" key="1">
    <citation type="submission" date="2015-09" db="EMBL/GenBank/DDBJ databases">
        <title>Draft genome of a European isolate of the apple canker pathogen Neonectria ditissima.</title>
        <authorList>
            <person name="Gomez-Cortecero A."/>
            <person name="Harrison R.J."/>
            <person name="Armitage A.D."/>
        </authorList>
    </citation>
    <scope>NUCLEOTIDE SEQUENCE [LARGE SCALE GENOMIC DNA]</scope>
    <source>
        <strain evidence="3 4">R09/05</strain>
    </source>
</reference>
<evidence type="ECO:0000313" key="4">
    <source>
        <dbReference type="Proteomes" id="UP000050424"/>
    </source>
</evidence>
<evidence type="ECO:0000256" key="2">
    <source>
        <dbReference type="SAM" id="SignalP"/>
    </source>
</evidence>
<feature type="region of interest" description="Disordered" evidence="1">
    <location>
        <begin position="398"/>
        <end position="437"/>
    </location>
</feature>
<dbReference type="OrthoDB" id="3523207at2759"/>
<dbReference type="EMBL" id="LKCW01000110">
    <property type="protein sequence ID" value="KPM39315.1"/>
    <property type="molecule type" value="Genomic_DNA"/>
</dbReference>